<gene>
    <name evidence="1" type="ORF">F4820DRAFT_258064</name>
</gene>
<evidence type="ECO:0000313" key="1">
    <source>
        <dbReference type="EMBL" id="KAI4870479.1"/>
    </source>
</evidence>
<dbReference type="EMBL" id="MU393424">
    <property type="protein sequence ID" value="KAI4870479.1"/>
    <property type="molecule type" value="Genomic_DNA"/>
</dbReference>
<evidence type="ECO:0000313" key="2">
    <source>
        <dbReference type="Proteomes" id="UP001497700"/>
    </source>
</evidence>
<dbReference type="Proteomes" id="UP001497700">
    <property type="component" value="Unassembled WGS sequence"/>
</dbReference>
<sequence length="396" mass="44490">MAPTPTKYVLLSLPLSTFDTSDKQEALDSLKATITSDNGTVLPYPVPNFKIGTLDALVQQADDLVKLDSACEGVVNKVGDALRTLYEGNDEKASQQKMVNDKPTDQYLRTFSWNKVRYRADRPVGELVDILQKELATVDNDVKGKFSQYNQVKANLASLQRKQTGNLATKSLTPIVNPSLLVQDSEYLETHLIAVPTNLKKDYLKSYETLAPMVVPRSSIQVAQDDEFILFAVTTFKKHSAEFQQKCREQKWTPRQYKYVEGGKEEEQKELDRVAREEKKVWGEALRLTRTGWSESVMVWAHIMALRVFVESVLRYGLPLEFVSALVLTNPKLVKKVKTALDSSYSYLGGNAFGRDKRGRITKDDAALTSEMAAAGLGHAGDGNEYTAYVYYEFEL</sequence>
<accession>A0ACB9ZH26</accession>
<keyword evidence="2" id="KW-1185">Reference proteome</keyword>
<comment type="caution">
    <text evidence="1">The sequence shown here is derived from an EMBL/GenBank/DDBJ whole genome shotgun (WGS) entry which is preliminary data.</text>
</comment>
<organism evidence="1 2">
    <name type="scientific">Hypoxylon rubiginosum</name>
    <dbReference type="NCBI Taxonomy" id="110542"/>
    <lineage>
        <taxon>Eukaryota</taxon>
        <taxon>Fungi</taxon>
        <taxon>Dikarya</taxon>
        <taxon>Ascomycota</taxon>
        <taxon>Pezizomycotina</taxon>
        <taxon>Sordariomycetes</taxon>
        <taxon>Xylariomycetidae</taxon>
        <taxon>Xylariales</taxon>
        <taxon>Hypoxylaceae</taxon>
        <taxon>Hypoxylon</taxon>
    </lineage>
</organism>
<name>A0ACB9ZH26_9PEZI</name>
<protein>
    <submittedName>
        <fullName evidence="1">ATPase, V1 complex, subunit C</fullName>
    </submittedName>
</protein>
<reference evidence="1 2" key="1">
    <citation type="journal article" date="2022" name="New Phytol.">
        <title>Ecological generalism drives hyperdiversity of secondary metabolite gene clusters in xylarialean endophytes.</title>
        <authorList>
            <person name="Franco M.E.E."/>
            <person name="Wisecaver J.H."/>
            <person name="Arnold A.E."/>
            <person name="Ju Y.M."/>
            <person name="Slot J.C."/>
            <person name="Ahrendt S."/>
            <person name="Moore L.P."/>
            <person name="Eastman K.E."/>
            <person name="Scott K."/>
            <person name="Konkel Z."/>
            <person name="Mondo S.J."/>
            <person name="Kuo A."/>
            <person name="Hayes R.D."/>
            <person name="Haridas S."/>
            <person name="Andreopoulos B."/>
            <person name="Riley R."/>
            <person name="LaButti K."/>
            <person name="Pangilinan J."/>
            <person name="Lipzen A."/>
            <person name="Amirebrahimi M."/>
            <person name="Yan J."/>
            <person name="Adam C."/>
            <person name="Keymanesh K."/>
            <person name="Ng V."/>
            <person name="Louie K."/>
            <person name="Northen T."/>
            <person name="Drula E."/>
            <person name="Henrissat B."/>
            <person name="Hsieh H.M."/>
            <person name="Youens-Clark K."/>
            <person name="Lutzoni F."/>
            <person name="Miadlikowska J."/>
            <person name="Eastwood D.C."/>
            <person name="Hamelin R.C."/>
            <person name="Grigoriev I.V."/>
            <person name="U'Ren J.M."/>
        </authorList>
    </citation>
    <scope>NUCLEOTIDE SEQUENCE [LARGE SCALE GENOMIC DNA]</scope>
    <source>
        <strain evidence="1 2">CBS 119005</strain>
    </source>
</reference>
<proteinExistence type="predicted"/>